<accession>Q9AF08</accession>
<dbReference type="Proteomes" id="UP000032545">
    <property type="component" value="Unassembled WGS sequence"/>
</dbReference>
<organism evidence="1">
    <name type="scientific">Frankia torreyi</name>
    <dbReference type="NCBI Taxonomy" id="1856"/>
    <lineage>
        <taxon>Bacteria</taxon>
        <taxon>Bacillati</taxon>
        <taxon>Actinomycetota</taxon>
        <taxon>Actinomycetes</taxon>
        <taxon>Frankiales</taxon>
        <taxon>Frankiaceae</taxon>
        <taxon>Frankia</taxon>
    </lineage>
</organism>
<dbReference type="NCBIfam" id="NF041638">
    <property type="entry name" value="QRL_CxxC_CxxC"/>
    <property type="match status" value="1"/>
</dbReference>
<gene>
    <name evidence="2" type="ORF">FF36_05973</name>
</gene>
<accession>A0A0D8B624</accession>
<reference evidence="2" key="3">
    <citation type="submission" date="2015-02" db="EMBL/GenBank/DDBJ databases">
        <authorList>
            <person name="Chooi Y.-H."/>
        </authorList>
    </citation>
    <scope>NUCLEOTIDE SEQUENCE</scope>
    <source>
        <strain evidence="2">CpI1</strain>
    </source>
</reference>
<proteinExistence type="predicted"/>
<dbReference type="RefSeq" id="WP_010921742.1">
    <property type="nucleotide sequence ID" value="NC_002699.1"/>
</dbReference>
<keyword evidence="3" id="KW-1185">Reference proteome</keyword>
<geneLocation type="plasmid" evidence="1">
    <name>pFQ12</name>
</geneLocation>
<name>Q9AF08_9ACTN</name>
<dbReference type="PATRIC" id="fig|1502723.3.peg.6776"/>
<dbReference type="EMBL" id="JYFN01000087">
    <property type="protein sequence ID" value="KJE19718.1"/>
    <property type="molecule type" value="Genomic_DNA"/>
</dbReference>
<dbReference type="InterPro" id="IPR048142">
    <property type="entry name" value="QRL_CxxC_CxxC"/>
</dbReference>
<dbReference type="AlphaFoldDB" id="Q9AF08"/>
<reference evidence="1" key="1">
    <citation type="journal article" date="2001" name="Can. J. Microbiol.">
        <title>Analysis of pFQ12, a 22.4-kb Frankia plasmid.</title>
        <authorList>
            <person name="John T.R."/>
            <person name="Rice J.M."/>
            <person name="Johnson J.D."/>
        </authorList>
    </citation>
    <scope>NUCLEOTIDE SEQUENCE</scope>
    <source>
        <strain evidence="1">CpI1</strain>
        <plasmid evidence="1">pFQ12</plasmid>
    </source>
</reference>
<evidence type="ECO:0000313" key="3">
    <source>
        <dbReference type="Proteomes" id="UP000032545"/>
    </source>
</evidence>
<evidence type="ECO:0000313" key="1">
    <source>
        <dbReference type="EMBL" id="AAK20146.1"/>
    </source>
</evidence>
<evidence type="ECO:0000313" key="2">
    <source>
        <dbReference type="EMBL" id="KJE19718.1"/>
    </source>
</evidence>
<protein>
    <submittedName>
        <fullName evidence="1">Uncharacterized protein</fullName>
    </submittedName>
</protein>
<dbReference type="EMBL" id="AY027524">
    <property type="protein sequence ID" value="AAK20146.1"/>
    <property type="molecule type" value="Genomic_DNA"/>
</dbReference>
<sequence>MRRYLDPDGLVHGLPTYPYRYAPDGLYTRSQLREMGLRPIADPVAQVMWDGSARHRRSGEPVRTAALYDITQTLLRDTPSLTRLAQLAIARACRRICPACDRMWPYVIPAAAGMCLDCQTLTAAGVPVGSSTDVFDPTAGRAAA</sequence>
<reference evidence="2 3" key="4">
    <citation type="journal article" date="2016" name="Genome Announc.">
        <title>Permanent Draft Genome Sequences for Two Variants of Frankia sp. Strain CpI1, the First Frankia Strain Isolated from Root Nodules of Comptonia peregrina.</title>
        <authorList>
            <person name="Oshone R."/>
            <person name="Hurst S.G.IV."/>
            <person name="Abebe-Akele F."/>
            <person name="Simpson S."/>
            <person name="Morris K."/>
            <person name="Thomas W.K."/>
            <person name="Tisa L.S."/>
        </authorList>
    </citation>
    <scope>NUCLEOTIDE SEQUENCE [LARGE SCALE GENOMIC DNA]</scope>
    <source>
        <strain evidence="2">CpI1</strain>
        <strain evidence="3">CpI1-S</strain>
    </source>
</reference>
<reference evidence="3" key="2">
    <citation type="submission" date="2015-02" db="EMBL/GenBank/DDBJ databases">
        <title>Draft Genome of Frankia sp. CpI1-S.</title>
        <authorList>
            <person name="Oshone R.T."/>
            <person name="Ngom M."/>
            <person name="Ghodhbane-Gtari F."/>
            <person name="Gtari M."/>
            <person name="Morris K."/>
            <person name="Thomas K."/>
            <person name="Sen A."/>
            <person name="Tisa L.S."/>
        </authorList>
    </citation>
    <scope>NUCLEOTIDE SEQUENCE [LARGE SCALE GENOMIC DNA]</scope>
    <source>
        <strain evidence="3">CpI1-S</strain>
    </source>
</reference>
<keyword evidence="1" id="KW-0614">Plasmid</keyword>